<dbReference type="AlphaFoldDB" id="A0A1F6TJN8"/>
<dbReference type="EMBL" id="MFSU01000109">
    <property type="protein sequence ID" value="OGI45357.1"/>
    <property type="molecule type" value="Genomic_DNA"/>
</dbReference>
<evidence type="ECO:0000259" key="1">
    <source>
        <dbReference type="Pfam" id="PF02625"/>
    </source>
</evidence>
<dbReference type="Pfam" id="PF13478">
    <property type="entry name" value="XdhC_C"/>
    <property type="match status" value="1"/>
</dbReference>
<feature type="domain" description="XdhC- CoxI" evidence="1">
    <location>
        <begin position="15"/>
        <end position="69"/>
    </location>
</feature>
<sequence>MESADREVLTAAAEWLERGAGAYLVTVAKTFGSSPRPPGSLLAVRDDGLFVGSVSGGCVEDDLAERLKALKTLSAFPWVESYGVTPEQTHKFGLPCGGRLDLMVESLASAEPLRAILDAMASRRLIARRLCLATGEASLHPARRGEPFRFDDENLIKVFGPAWRLLLIGAGQLSRYVAEMAQALDYDVIVCDPRTEYAAGWTAKGAALDTRMPDDVVRALATDARCAVVALTHDPKLDDMALMEALTSNAFYVGAVGSKANNARRRARLAGLGLSRAEIERLHGPVGLPIGSRTPAEIAIAILAELTAVRNGVELRAAMAPRAEVTPLSEREAVCAGLRASC</sequence>
<dbReference type="Gene3D" id="3.40.50.720">
    <property type="entry name" value="NAD(P)-binding Rossmann-like Domain"/>
    <property type="match status" value="1"/>
</dbReference>
<evidence type="ECO:0000313" key="4">
    <source>
        <dbReference type="Proteomes" id="UP000178885"/>
    </source>
</evidence>
<gene>
    <name evidence="3" type="ORF">A2151_01475</name>
</gene>
<reference evidence="3 4" key="1">
    <citation type="journal article" date="2016" name="Nat. Commun.">
        <title>Thousands of microbial genomes shed light on interconnected biogeochemical processes in an aquifer system.</title>
        <authorList>
            <person name="Anantharaman K."/>
            <person name="Brown C.T."/>
            <person name="Hug L.A."/>
            <person name="Sharon I."/>
            <person name="Castelle C.J."/>
            <person name="Probst A.J."/>
            <person name="Thomas B.C."/>
            <person name="Singh A."/>
            <person name="Wilkins M.J."/>
            <person name="Karaoz U."/>
            <person name="Brodie E.L."/>
            <person name="Williams K.H."/>
            <person name="Hubbard S.S."/>
            <person name="Banfield J.F."/>
        </authorList>
    </citation>
    <scope>NUCLEOTIDE SEQUENCE [LARGE SCALE GENOMIC DNA]</scope>
</reference>
<organism evidence="3 4">
    <name type="scientific">Candidatus Muproteobacteria bacterium RBG_16_65_34</name>
    <dbReference type="NCBI Taxonomy" id="1817760"/>
    <lineage>
        <taxon>Bacteria</taxon>
        <taxon>Pseudomonadati</taxon>
        <taxon>Pseudomonadota</taxon>
        <taxon>Candidatus Muproteobacteria</taxon>
    </lineage>
</organism>
<dbReference type="PANTHER" id="PTHR30388:SF4">
    <property type="entry name" value="MOLYBDENUM COFACTOR INSERTION CHAPERONE PAOD"/>
    <property type="match status" value="1"/>
</dbReference>
<dbReference type="InterPro" id="IPR016185">
    <property type="entry name" value="PreATP-grasp_dom_sf"/>
</dbReference>
<dbReference type="InterPro" id="IPR052698">
    <property type="entry name" value="MoCofactor_Util/Proc"/>
</dbReference>
<dbReference type="InterPro" id="IPR003777">
    <property type="entry name" value="XdhC_CoxI"/>
</dbReference>
<dbReference type="InterPro" id="IPR027051">
    <property type="entry name" value="XdhC_Rossmann_dom"/>
</dbReference>
<dbReference type="STRING" id="1817760.A2151_01475"/>
<comment type="caution">
    <text evidence="3">The sequence shown here is derived from an EMBL/GenBank/DDBJ whole genome shotgun (WGS) entry which is preliminary data.</text>
</comment>
<proteinExistence type="predicted"/>
<name>A0A1F6TJN8_9PROT</name>
<evidence type="ECO:0000259" key="2">
    <source>
        <dbReference type="Pfam" id="PF13478"/>
    </source>
</evidence>
<feature type="domain" description="XdhC Rossmann" evidence="2">
    <location>
        <begin position="165"/>
        <end position="306"/>
    </location>
</feature>
<accession>A0A1F6TJN8</accession>
<protein>
    <recommendedName>
        <fullName evidence="5">Xanthine dehydrogenase</fullName>
    </recommendedName>
</protein>
<dbReference type="PANTHER" id="PTHR30388">
    <property type="entry name" value="ALDEHYDE OXIDOREDUCTASE MOLYBDENUM COFACTOR ASSEMBLY PROTEIN"/>
    <property type="match status" value="1"/>
</dbReference>
<evidence type="ECO:0008006" key="5">
    <source>
        <dbReference type="Google" id="ProtNLM"/>
    </source>
</evidence>
<evidence type="ECO:0000313" key="3">
    <source>
        <dbReference type="EMBL" id="OGI45357.1"/>
    </source>
</evidence>
<dbReference type="Proteomes" id="UP000178885">
    <property type="component" value="Unassembled WGS sequence"/>
</dbReference>
<dbReference type="SUPFAM" id="SSF52440">
    <property type="entry name" value="PreATP-grasp domain"/>
    <property type="match status" value="1"/>
</dbReference>
<dbReference type="Pfam" id="PF02625">
    <property type="entry name" value="XdhC_CoxI"/>
    <property type="match status" value="1"/>
</dbReference>